<feature type="transmembrane region" description="Helical" evidence="6">
    <location>
        <begin position="61"/>
        <end position="78"/>
    </location>
</feature>
<sequence>MKAPPETMTLVPPTRAPADAAASASLAPALPLWQGVLHTVLVGLATWALSWQAGALTRTHVLVWLMALCAAALAVVAARRGRIASLELWMLEASALAAASGATGLWAWHLAFKPAAMAIAIIFVASNAYQSSARGQFSYKSWGFLLAALLASLAGDVFLMLQDLFIPGLVSFLLAHLAYIALFGRRVRWLAHGGALLVTVGIGAAMYAWLWQGGLPAELRAPVAVYVLVIALMAAQALGRAAQLQTEASRTVALGACIFMLSDSVLAVDRFVQPVPLALFWVLATYYAAQFCIVHGMVRHLRGQP</sequence>
<organism evidence="7 8">
    <name type="scientific">Simplicispira suum</name>
    <dbReference type="NCBI Taxonomy" id="2109915"/>
    <lineage>
        <taxon>Bacteria</taxon>
        <taxon>Pseudomonadati</taxon>
        <taxon>Pseudomonadota</taxon>
        <taxon>Betaproteobacteria</taxon>
        <taxon>Burkholderiales</taxon>
        <taxon>Comamonadaceae</taxon>
        <taxon>Simplicispira</taxon>
    </lineage>
</organism>
<dbReference type="PANTHER" id="PTHR31885:SF6">
    <property type="entry name" value="GH04784P"/>
    <property type="match status" value="1"/>
</dbReference>
<evidence type="ECO:0000256" key="1">
    <source>
        <dbReference type="ARBA" id="ARBA00004141"/>
    </source>
</evidence>
<keyword evidence="5 6" id="KW-0472">Membrane</keyword>
<name>A0A2S0N069_9BURK</name>
<dbReference type="GO" id="GO:0016787">
    <property type="term" value="F:hydrolase activity"/>
    <property type="evidence" value="ECO:0007669"/>
    <property type="project" value="TreeGrafter"/>
</dbReference>
<dbReference type="PANTHER" id="PTHR31885">
    <property type="entry name" value="GH04784P"/>
    <property type="match status" value="1"/>
</dbReference>
<dbReference type="OrthoDB" id="9770329at2"/>
<evidence type="ECO:0000313" key="8">
    <source>
        <dbReference type="Proteomes" id="UP000239326"/>
    </source>
</evidence>
<evidence type="ECO:0000256" key="3">
    <source>
        <dbReference type="ARBA" id="ARBA00022692"/>
    </source>
</evidence>
<evidence type="ECO:0000256" key="5">
    <source>
        <dbReference type="ARBA" id="ARBA00023136"/>
    </source>
</evidence>
<reference evidence="7 8" key="1">
    <citation type="submission" date="2018-03" db="EMBL/GenBank/DDBJ databases">
        <title>Genome sequencing of Simplicispira sp.</title>
        <authorList>
            <person name="Kim S.-J."/>
            <person name="Heo J."/>
            <person name="Kwon S.-W."/>
        </authorList>
    </citation>
    <scope>NUCLEOTIDE SEQUENCE [LARGE SCALE GENOMIC DNA]</scope>
    <source>
        <strain evidence="7 8">SC1-8</strain>
    </source>
</reference>
<dbReference type="KEGG" id="simp:C6571_09685"/>
<comment type="similarity">
    <text evidence="2">Belongs to the TMEM86 family.</text>
</comment>
<dbReference type="InterPro" id="IPR012506">
    <property type="entry name" value="TMEM86B-like"/>
</dbReference>
<dbReference type="GO" id="GO:0016020">
    <property type="term" value="C:membrane"/>
    <property type="evidence" value="ECO:0007669"/>
    <property type="project" value="UniProtKB-SubCell"/>
</dbReference>
<feature type="transmembrane region" description="Helical" evidence="6">
    <location>
        <begin position="223"/>
        <end position="239"/>
    </location>
</feature>
<feature type="transmembrane region" description="Helical" evidence="6">
    <location>
        <begin position="114"/>
        <end position="130"/>
    </location>
</feature>
<evidence type="ECO:0000256" key="2">
    <source>
        <dbReference type="ARBA" id="ARBA00007375"/>
    </source>
</evidence>
<feature type="transmembrane region" description="Helical" evidence="6">
    <location>
        <begin position="278"/>
        <end position="298"/>
    </location>
</feature>
<feature type="transmembrane region" description="Helical" evidence="6">
    <location>
        <begin position="142"/>
        <end position="159"/>
    </location>
</feature>
<comment type="subcellular location">
    <subcellularLocation>
        <location evidence="1">Membrane</location>
        <topology evidence="1">Multi-pass membrane protein</topology>
    </subcellularLocation>
</comment>
<dbReference type="AlphaFoldDB" id="A0A2S0N069"/>
<gene>
    <name evidence="7" type="ORF">C6571_09685</name>
</gene>
<feature type="transmembrane region" description="Helical" evidence="6">
    <location>
        <begin position="189"/>
        <end position="211"/>
    </location>
</feature>
<evidence type="ECO:0000313" key="7">
    <source>
        <dbReference type="EMBL" id="AVO41526.1"/>
    </source>
</evidence>
<evidence type="ECO:0000256" key="4">
    <source>
        <dbReference type="ARBA" id="ARBA00022989"/>
    </source>
</evidence>
<evidence type="ECO:0008006" key="9">
    <source>
        <dbReference type="Google" id="ProtNLM"/>
    </source>
</evidence>
<feature type="transmembrane region" description="Helical" evidence="6">
    <location>
        <begin position="251"/>
        <end position="272"/>
    </location>
</feature>
<dbReference type="Proteomes" id="UP000239326">
    <property type="component" value="Chromosome"/>
</dbReference>
<feature type="transmembrane region" description="Helical" evidence="6">
    <location>
        <begin position="30"/>
        <end position="49"/>
    </location>
</feature>
<evidence type="ECO:0000256" key="6">
    <source>
        <dbReference type="SAM" id="Phobius"/>
    </source>
</evidence>
<dbReference type="EMBL" id="CP027669">
    <property type="protein sequence ID" value="AVO41526.1"/>
    <property type="molecule type" value="Genomic_DNA"/>
</dbReference>
<keyword evidence="4 6" id="KW-1133">Transmembrane helix</keyword>
<protein>
    <recommendedName>
        <fullName evidence="9">Lysoplasmalogenase</fullName>
    </recommendedName>
</protein>
<dbReference type="Pfam" id="PF07947">
    <property type="entry name" value="YhhN"/>
    <property type="match status" value="1"/>
</dbReference>
<keyword evidence="8" id="KW-1185">Reference proteome</keyword>
<accession>A0A2S0N069</accession>
<proteinExistence type="inferred from homology"/>
<feature type="transmembrane region" description="Helical" evidence="6">
    <location>
        <begin position="165"/>
        <end position="182"/>
    </location>
</feature>
<keyword evidence="3 6" id="KW-0812">Transmembrane</keyword>